<reference evidence="3" key="1">
    <citation type="submission" date="2018-05" db="EMBL/GenBank/DDBJ databases">
        <authorList>
            <person name="Lanie J.A."/>
            <person name="Ng W.-L."/>
            <person name="Kazmierczak K.M."/>
            <person name="Andrzejewski T.M."/>
            <person name="Davidsen T.M."/>
            <person name="Wayne K.J."/>
            <person name="Tettelin H."/>
            <person name="Glass J.I."/>
            <person name="Rusch D."/>
            <person name="Podicherti R."/>
            <person name="Tsui H.-C.T."/>
            <person name="Winkler M.E."/>
        </authorList>
    </citation>
    <scope>NUCLEOTIDE SEQUENCE</scope>
</reference>
<organism evidence="3">
    <name type="scientific">marine metagenome</name>
    <dbReference type="NCBI Taxonomy" id="408172"/>
    <lineage>
        <taxon>unclassified sequences</taxon>
        <taxon>metagenomes</taxon>
        <taxon>ecological metagenomes</taxon>
    </lineage>
</organism>
<dbReference type="GO" id="GO:0030497">
    <property type="term" value="P:fatty acid elongation"/>
    <property type="evidence" value="ECO:0007669"/>
    <property type="project" value="TreeGrafter"/>
</dbReference>
<name>A0A382FS10_9ZZZZ</name>
<protein>
    <submittedName>
        <fullName evidence="3">Uncharacterized protein</fullName>
    </submittedName>
</protein>
<dbReference type="InterPro" id="IPR036291">
    <property type="entry name" value="NAD(P)-bd_dom_sf"/>
</dbReference>
<dbReference type="Pfam" id="PF13561">
    <property type="entry name" value="adh_short_C2"/>
    <property type="match status" value="1"/>
</dbReference>
<dbReference type="GO" id="GO:0016616">
    <property type="term" value="F:oxidoreductase activity, acting on the CH-OH group of donors, NAD or NADP as acceptor"/>
    <property type="evidence" value="ECO:0007669"/>
    <property type="project" value="TreeGrafter"/>
</dbReference>
<dbReference type="PRINTS" id="PR00081">
    <property type="entry name" value="GDHRDH"/>
</dbReference>
<dbReference type="PANTHER" id="PTHR42760">
    <property type="entry name" value="SHORT-CHAIN DEHYDROGENASES/REDUCTASES FAMILY MEMBER"/>
    <property type="match status" value="1"/>
</dbReference>
<dbReference type="CDD" id="cd05233">
    <property type="entry name" value="SDR_c"/>
    <property type="match status" value="1"/>
</dbReference>
<dbReference type="EMBL" id="UINC01051247">
    <property type="protein sequence ID" value="SVB65164.1"/>
    <property type="molecule type" value="Genomic_DNA"/>
</dbReference>
<evidence type="ECO:0000256" key="2">
    <source>
        <dbReference type="ARBA" id="ARBA00023002"/>
    </source>
</evidence>
<comment type="similarity">
    <text evidence="1">Belongs to the short-chain dehydrogenases/reductases (SDR) family.</text>
</comment>
<proteinExistence type="inferred from homology"/>
<dbReference type="AlphaFoldDB" id="A0A382FS10"/>
<evidence type="ECO:0000313" key="3">
    <source>
        <dbReference type="EMBL" id="SVB65164.1"/>
    </source>
</evidence>
<dbReference type="PROSITE" id="PS51257">
    <property type="entry name" value="PROKAR_LIPOPROTEIN"/>
    <property type="match status" value="1"/>
</dbReference>
<dbReference type="SUPFAM" id="SSF51735">
    <property type="entry name" value="NAD(P)-binding Rossmann-fold domains"/>
    <property type="match status" value="1"/>
</dbReference>
<gene>
    <name evidence="3" type="ORF">METZ01_LOCUS218018</name>
</gene>
<evidence type="ECO:0000256" key="1">
    <source>
        <dbReference type="ARBA" id="ARBA00006484"/>
    </source>
</evidence>
<dbReference type="FunFam" id="3.40.50.720:FF:000173">
    <property type="entry name" value="3-oxoacyl-[acyl-carrier protein] reductase"/>
    <property type="match status" value="1"/>
</dbReference>
<dbReference type="InterPro" id="IPR002347">
    <property type="entry name" value="SDR_fam"/>
</dbReference>
<dbReference type="Gene3D" id="3.40.50.720">
    <property type="entry name" value="NAD(P)-binding Rossmann-like Domain"/>
    <property type="match status" value="1"/>
</dbReference>
<accession>A0A382FS10</accession>
<dbReference type="PANTHER" id="PTHR42760:SF129">
    <property type="entry name" value="OXIDOREDUCTASE"/>
    <property type="match status" value="1"/>
</dbReference>
<dbReference type="PRINTS" id="PR00080">
    <property type="entry name" value="SDRFAMILY"/>
</dbReference>
<keyword evidence="2" id="KW-0560">Oxidoreductase</keyword>
<sequence>MKHRSAVVTGGSAGCGEAICKRLLGDGYQVISVARRAPNWKDPNLHFFQADLADKPATDAVVAQVVDQFAITNIVHNAGVIRPALLGEVKAADIDYLSNLHLYASIAFAQAALPTMKSAGFGRIVNVGSRGALGLETRTAYSATKAGMIGMTRTWALELGPHGITANVVAPGPIITDMFHEIIPADSPKKAELAKQIPVKRLGTAEDVAHAVLFLLSPDSGFITGQTLYVCGGASVGSLVL</sequence>